<dbReference type="EMBL" id="NFIJ01000001">
    <property type="protein sequence ID" value="OUO07456.1"/>
    <property type="molecule type" value="Genomic_DNA"/>
</dbReference>
<evidence type="ECO:0000256" key="3">
    <source>
        <dbReference type="ARBA" id="ARBA00022475"/>
    </source>
</evidence>
<dbReference type="InterPro" id="IPR050367">
    <property type="entry name" value="APC_superfamily"/>
</dbReference>
<dbReference type="Proteomes" id="UP000195975">
    <property type="component" value="Unassembled WGS sequence"/>
</dbReference>
<feature type="transmembrane region" description="Helical" evidence="8">
    <location>
        <begin position="41"/>
        <end position="65"/>
    </location>
</feature>
<feature type="transmembrane region" description="Helical" evidence="8">
    <location>
        <begin position="339"/>
        <end position="360"/>
    </location>
</feature>
<dbReference type="AlphaFoldDB" id="A0A9Q5SV46"/>
<feature type="transmembrane region" description="Helical" evidence="8">
    <location>
        <begin position="442"/>
        <end position="464"/>
    </location>
</feature>
<sequence length="528" mass="56839">MANIGKAAKLGVFTLAIMNVTAVVSLRGLPAEAVYGLSSAFYYLFAAIVFLIPTSLVAAELAAMFQDKQGGVFRWVGEAYGKKWGFLAIWVQWIESTIWYPTVLTFGAVSIAFIGMNDAHDMTLASNKVYTLVVVLIIYWLATFISLKGLSWVGKVAKVGGIVGTIIPAALLIILGIVYLASGGHSNMDFHSNFFPDFTKFDNLVLASSIFLFYAGMEMGGIHVKDVENPSVNYPKAVFIGALITVLIFVLGTFALGIIIPQKDINLTQSLLVGFDNYFKFIHASWLSPVIAVALAFGVLAGVLTWVAGPSKGIFAVGKAGYLPPFFQKTNKLGVQKNILLVQGLAVTFLSLLFVVMPSVQSFYQILSQLTVILYLIMYMLMFSGAIALRYRMKKAGRPFRIGKNGNGLMWFIGGLGFCGSLLAFVLSFIPPSQISTGNNTVWFAVLIIGAIVVVAAPFIIYAAKKPSWVDPNTAFEPFHWEVDKQVQGAATTVTTTGASSATTASASKEPDNRTTTGTSSSGMSGKV</sequence>
<name>A0A9Q5SV46_9BACT</name>
<evidence type="ECO:0000256" key="4">
    <source>
        <dbReference type="ARBA" id="ARBA00022692"/>
    </source>
</evidence>
<feature type="transmembrane region" description="Helical" evidence="8">
    <location>
        <begin position="366"/>
        <end position="389"/>
    </location>
</feature>
<evidence type="ECO:0000256" key="5">
    <source>
        <dbReference type="ARBA" id="ARBA00022989"/>
    </source>
</evidence>
<feature type="compositionally biased region" description="Low complexity" evidence="7">
    <location>
        <begin position="515"/>
        <end position="528"/>
    </location>
</feature>
<dbReference type="Gene3D" id="1.20.1740.10">
    <property type="entry name" value="Amino acid/polyamine transporter I"/>
    <property type="match status" value="1"/>
</dbReference>
<feature type="region of interest" description="Disordered" evidence="7">
    <location>
        <begin position="495"/>
        <end position="528"/>
    </location>
</feature>
<proteinExistence type="predicted"/>
<evidence type="ECO:0000256" key="1">
    <source>
        <dbReference type="ARBA" id="ARBA00004651"/>
    </source>
</evidence>
<evidence type="ECO:0000256" key="8">
    <source>
        <dbReference type="SAM" id="Phobius"/>
    </source>
</evidence>
<feature type="transmembrane region" description="Helical" evidence="8">
    <location>
        <begin position="409"/>
        <end position="430"/>
    </location>
</feature>
<reference evidence="10" key="1">
    <citation type="submission" date="2017-04" db="EMBL/GenBank/DDBJ databases">
        <title>Function of individual gut microbiota members based on whole genome sequencing of pure cultures obtained from chicken caecum.</title>
        <authorList>
            <person name="Medvecky M."/>
            <person name="Cejkova D."/>
            <person name="Polansky O."/>
            <person name="Karasova D."/>
            <person name="Kubasova T."/>
            <person name="Cizek A."/>
            <person name="Rychlik I."/>
        </authorList>
    </citation>
    <scope>NUCLEOTIDE SEQUENCE [LARGE SCALE GENOMIC DNA]</scope>
    <source>
        <strain evidence="10">An42</strain>
    </source>
</reference>
<dbReference type="GO" id="GO:0022857">
    <property type="term" value="F:transmembrane transporter activity"/>
    <property type="evidence" value="ECO:0007669"/>
    <property type="project" value="InterPro"/>
</dbReference>
<dbReference type="RefSeq" id="WP_021862307.1">
    <property type="nucleotide sequence ID" value="NZ_CAJLBM010000005.1"/>
</dbReference>
<keyword evidence="4 8" id="KW-0812">Transmembrane</keyword>
<dbReference type="PANTHER" id="PTHR42770:SF15">
    <property type="entry name" value="GLUTAMATE_GAMMA-AMINOBUTYRATE ANTIPORTER-RELATED"/>
    <property type="match status" value="1"/>
</dbReference>
<organism evidence="9 10">
    <name type="scientific">Parabacteroides johnsonii</name>
    <dbReference type="NCBI Taxonomy" id="387661"/>
    <lineage>
        <taxon>Bacteria</taxon>
        <taxon>Pseudomonadati</taxon>
        <taxon>Bacteroidota</taxon>
        <taxon>Bacteroidia</taxon>
        <taxon>Bacteroidales</taxon>
        <taxon>Tannerellaceae</taxon>
        <taxon>Parabacteroides</taxon>
    </lineage>
</organism>
<dbReference type="InterPro" id="IPR002293">
    <property type="entry name" value="AA/rel_permease1"/>
</dbReference>
<feature type="transmembrane region" description="Helical" evidence="8">
    <location>
        <begin position="159"/>
        <end position="181"/>
    </location>
</feature>
<comment type="subcellular location">
    <subcellularLocation>
        <location evidence="1">Cell membrane</location>
        <topology evidence="1">Multi-pass membrane protein</topology>
    </subcellularLocation>
</comment>
<dbReference type="GO" id="GO:0005886">
    <property type="term" value="C:plasma membrane"/>
    <property type="evidence" value="ECO:0007669"/>
    <property type="project" value="UniProtKB-SubCell"/>
</dbReference>
<evidence type="ECO:0000256" key="7">
    <source>
        <dbReference type="SAM" id="MobiDB-lite"/>
    </source>
</evidence>
<dbReference type="PIRSF" id="PIRSF006060">
    <property type="entry name" value="AA_transporter"/>
    <property type="match status" value="1"/>
</dbReference>
<accession>A0A9Q5SV46</accession>
<keyword evidence="3" id="KW-1003">Cell membrane</keyword>
<dbReference type="NCBIfam" id="TIGR03813">
    <property type="entry name" value="put_Glu_GABA_T"/>
    <property type="match status" value="1"/>
</dbReference>
<feature type="transmembrane region" description="Helical" evidence="8">
    <location>
        <begin position="129"/>
        <end position="147"/>
    </location>
</feature>
<evidence type="ECO:0000313" key="9">
    <source>
        <dbReference type="EMBL" id="OUO07456.1"/>
    </source>
</evidence>
<keyword evidence="5 8" id="KW-1133">Transmembrane helix</keyword>
<keyword evidence="6 8" id="KW-0472">Membrane</keyword>
<feature type="transmembrane region" description="Helical" evidence="8">
    <location>
        <begin position="281"/>
        <end position="309"/>
    </location>
</feature>
<evidence type="ECO:0000313" key="10">
    <source>
        <dbReference type="Proteomes" id="UP000195975"/>
    </source>
</evidence>
<dbReference type="PANTHER" id="PTHR42770">
    <property type="entry name" value="AMINO ACID TRANSPORTER-RELATED"/>
    <property type="match status" value="1"/>
</dbReference>
<comment type="caution">
    <text evidence="9">The sequence shown here is derived from an EMBL/GenBank/DDBJ whole genome shotgun (WGS) entry which is preliminary data.</text>
</comment>
<feature type="transmembrane region" description="Helical" evidence="8">
    <location>
        <begin position="238"/>
        <end position="261"/>
    </location>
</feature>
<protein>
    <submittedName>
        <fullName evidence="9">Amino acid permease</fullName>
    </submittedName>
</protein>
<keyword evidence="2" id="KW-0813">Transport</keyword>
<feature type="transmembrane region" description="Helical" evidence="8">
    <location>
        <begin position="98"/>
        <end position="117"/>
    </location>
</feature>
<evidence type="ECO:0000256" key="6">
    <source>
        <dbReference type="ARBA" id="ARBA00023136"/>
    </source>
</evidence>
<dbReference type="InterPro" id="IPR022520">
    <property type="entry name" value="Glu/GABA_antiporter_put"/>
</dbReference>
<feature type="transmembrane region" description="Helical" evidence="8">
    <location>
        <begin position="12"/>
        <end position="29"/>
    </location>
</feature>
<feature type="compositionally biased region" description="Low complexity" evidence="7">
    <location>
        <begin position="495"/>
        <end position="508"/>
    </location>
</feature>
<evidence type="ECO:0000256" key="2">
    <source>
        <dbReference type="ARBA" id="ARBA00022448"/>
    </source>
</evidence>
<gene>
    <name evidence="9" type="ORF">B5F96_01970</name>
</gene>
<dbReference type="Pfam" id="PF13520">
    <property type="entry name" value="AA_permease_2"/>
    <property type="match status" value="1"/>
</dbReference>
<feature type="transmembrane region" description="Helical" evidence="8">
    <location>
        <begin position="201"/>
        <end position="217"/>
    </location>
</feature>